<accession>A0AC62A6A0</accession>
<proteinExistence type="predicted"/>
<organism evidence="1 2">
    <name type="scientific">Leishmania panamensis</name>
    <dbReference type="NCBI Taxonomy" id="5679"/>
    <lineage>
        <taxon>Eukaryota</taxon>
        <taxon>Discoba</taxon>
        <taxon>Euglenozoa</taxon>
        <taxon>Kinetoplastea</taxon>
        <taxon>Metakinetoplastina</taxon>
        <taxon>Trypanosomatida</taxon>
        <taxon>Trypanosomatidae</taxon>
        <taxon>Leishmaniinae</taxon>
        <taxon>Leishmania</taxon>
        <taxon>Leishmania guyanensis species complex</taxon>
    </lineage>
</organism>
<evidence type="ECO:0000313" key="1">
    <source>
        <dbReference type="EMBL" id="XUY37210.1"/>
    </source>
</evidence>
<dbReference type="EMBL" id="CP009389">
    <property type="protein sequence ID" value="XUY37210.1"/>
    <property type="molecule type" value="Genomic_DNA"/>
</dbReference>
<gene>
    <name evidence="1" type="ORF">LPMP_2020630</name>
</gene>
<evidence type="ECO:0000313" key="2">
    <source>
        <dbReference type="Proteomes" id="UP000063063"/>
    </source>
</evidence>
<reference evidence="1 2" key="1">
    <citation type="journal article" date="2015" name="Sci. Rep.">
        <title>The genome of Leishmania panamensis: insights into genomics of the L. (Viannia) subgenus.</title>
        <authorList>
            <person name="Llanes A."/>
            <person name="Restrepo C.M."/>
            <person name="Vecchio G.D."/>
            <person name="Anguizola F.J."/>
            <person name="Lleonart R."/>
        </authorList>
    </citation>
    <scope>NUCLEOTIDE SEQUENCE [LARGE SCALE GENOMIC DNA]</scope>
    <source>
        <strain evidence="1 2">MHOM/PA/94/PSC-1</strain>
    </source>
</reference>
<sequence length="192" mass="21476">MEWSIALLVYVVLQFIAFLLVLVATPLDMFRFKPQVPNFRGCLTLWGFTNSCGSVLYNGTVYDVWDECPRHLMRFHAAEAFAIISIFVYGTAFVLGVIMLFCCSILRWVCLGLNILGAITACIVWATMVVIYFNGEGNDCPPLRRLTHYGAGFGLFVAAWVLNLINIFVLLLSICTPVTTESNQVEQTEGKL</sequence>
<protein>
    <submittedName>
        <fullName evidence="1">Amastin-like surface protein, putative</fullName>
    </submittedName>
</protein>
<name>A0AC62A6A0_LEIPA</name>
<dbReference type="Proteomes" id="UP000063063">
    <property type="component" value="Chromosome 20"/>
</dbReference>
<keyword evidence="2" id="KW-1185">Reference proteome</keyword>